<feature type="transmembrane region" description="Helical" evidence="1">
    <location>
        <begin position="252"/>
        <end position="274"/>
    </location>
</feature>
<dbReference type="CDD" id="cd04179">
    <property type="entry name" value="DPM_DPG-synthase_like"/>
    <property type="match status" value="1"/>
</dbReference>
<dbReference type="GO" id="GO:0016757">
    <property type="term" value="F:glycosyltransferase activity"/>
    <property type="evidence" value="ECO:0007669"/>
    <property type="project" value="UniProtKB-KW"/>
</dbReference>
<dbReference type="PANTHER" id="PTHR48090">
    <property type="entry name" value="UNDECAPRENYL-PHOSPHATE 4-DEOXY-4-FORMAMIDO-L-ARABINOSE TRANSFERASE-RELATED"/>
    <property type="match status" value="1"/>
</dbReference>
<keyword evidence="3" id="KW-0328">Glycosyltransferase</keyword>
<dbReference type="STRING" id="1434108.MSBRM_3413"/>
<keyword evidence="3" id="KW-0808">Transferase</keyword>
<dbReference type="EMBL" id="CP009528">
    <property type="protein sequence ID" value="AKB56411.1"/>
    <property type="molecule type" value="Genomic_DNA"/>
</dbReference>
<sequence>MSDQLLIESGIGHIINKKNKCTVSRASKNVTVVLSAYNEETSIGSIILLTRLYADKVIVVDDASSDQTAEIAKKAGAEVVINRTNRGKGASLETGFKAAVHLGADIIVTMDSRGRHNPENIPRLIDPIITGGADVVNGTQDLNSVSRNTPVYRRVGQTILGRFANKKSDKTRGSQITFRAFTAPKKDIIHFDIQDLSIESETLADASKSDLRIKEVEVDSHYNFEDPVQTPVKYVRGILRTVTRDIEANKPLYFYAVPGFALATCGFCMGLKFLEASAFGIESLHFRYVLVMIFLSISGVYMTVKGIVRHSLVEVAQTEAT</sequence>
<evidence type="ECO:0000259" key="2">
    <source>
        <dbReference type="Pfam" id="PF00535"/>
    </source>
</evidence>
<gene>
    <name evidence="3" type="ORF">MSBRM_3413</name>
</gene>
<dbReference type="PANTHER" id="PTHR48090:SF7">
    <property type="entry name" value="RFBJ PROTEIN"/>
    <property type="match status" value="1"/>
</dbReference>
<evidence type="ECO:0000313" key="3">
    <source>
        <dbReference type="EMBL" id="AKB56411.1"/>
    </source>
</evidence>
<keyword evidence="4" id="KW-1185">Reference proteome</keyword>
<protein>
    <submittedName>
        <fullName evidence="3">Dolichyl-phosphate beta-D-mannosyltransferase</fullName>
    </submittedName>
</protein>
<dbReference type="InterPro" id="IPR029044">
    <property type="entry name" value="Nucleotide-diphossugar_trans"/>
</dbReference>
<dbReference type="Proteomes" id="UP000033033">
    <property type="component" value="Chromosome"/>
</dbReference>
<dbReference type="PATRIC" id="fig|1434108.4.peg.4300"/>
<feature type="domain" description="Glycosyltransferase 2-like" evidence="2">
    <location>
        <begin position="31"/>
        <end position="178"/>
    </location>
</feature>
<dbReference type="Pfam" id="PF00535">
    <property type="entry name" value="Glycos_transf_2"/>
    <property type="match status" value="1"/>
</dbReference>
<proteinExistence type="predicted"/>
<name>A0A0E3LPF1_METBA</name>
<dbReference type="KEGG" id="mby:MSBRM_3413"/>
<feature type="transmembrane region" description="Helical" evidence="1">
    <location>
        <begin position="286"/>
        <end position="304"/>
    </location>
</feature>
<dbReference type="Gene3D" id="3.90.550.10">
    <property type="entry name" value="Spore Coat Polysaccharide Biosynthesis Protein SpsA, Chain A"/>
    <property type="match status" value="1"/>
</dbReference>
<dbReference type="InterPro" id="IPR050256">
    <property type="entry name" value="Glycosyltransferase_2"/>
</dbReference>
<evidence type="ECO:0000313" key="4">
    <source>
        <dbReference type="Proteomes" id="UP000033033"/>
    </source>
</evidence>
<dbReference type="GeneID" id="24846755"/>
<dbReference type="SUPFAM" id="SSF53448">
    <property type="entry name" value="Nucleotide-diphospho-sugar transferases"/>
    <property type="match status" value="1"/>
</dbReference>
<keyword evidence="1" id="KW-0812">Transmembrane</keyword>
<dbReference type="InterPro" id="IPR001173">
    <property type="entry name" value="Glyco_trans_2-like"/>
</dbReference>
<evidence type="ECO:0000256" key="1">
    <source>
        <dbReference type="SAM" id="Phobius"/>
    </source>
</evidence>
<accession>A0A0E3LPF1</accession>
<dbReference type="AlphaFoldDB" id="A0A0E3LPF1"/>
<organism evidence="3 4">
    <name type="scientific">Methanosarcina barkeri MS</name>
    <dbReference type="NCBI Taxonomy" id="1434108"/>
    <lineage>
        <taxon>Archaea</taxon>
        <taxon>Methanobacteriati</taxon>
        <taxon>Methanobacteriota</taxon>
        <taxon>Stenosarchaea group</taxon>
        <taxon>Methanomicrobia</taxon>
        <taxon>Methanosarcinales</taxon>
        <taxon>Methanosarcinaceae</taxon>
        <taxon>Methanosarcina</taxon>
    </lineage>
</organism>
<reference evidence="3 4" key="1">
    <citation type="submission" date="2014-07" db="EMBL/GenBank/DDBJ databases">
        <title>Methanogenic archaea and the global carbon cycle.</title>
        <authorList>
            <person name="Henriksen J.R."/>
            <person name="Luke J."/>
            <person name="Reinhart S."/>
            <person name="Benedict M.N."/>
            <person name="Youngblut N.D."/>
            <person name="Metcalf M.E."/>
            <person name="Whitaker R.J."/>
            <person name="Metcalf W.W."/>
        </authorList>
    </citation>
    <scope>NUCLEOTIDE SEQUENCE [LARGE SCALE GENOMIC DNA]</scope>
    <source>
        <strain evidence="3 4">MS</strain>
    </source>
</reference>
<keyword evidence="1" id="KW-0472">Membrane</keyword>
<dbReference type="RefSeq" id="WP_048122463.1">
    <property type="nucleotide sequence ID" value="NZ_CP009528.1"/>
</dbReference>
<dbReference type="HOGENOM" id="CLU_033536_7_2_2"/>
<keyword evidence="1" id="KW-1133">Transmembrane helix</keyword>